<dbReference type="HOGENOM" id="CLU_538992_0_0_1"/>
<dbReference type="RefSeq" id="XP_002118630.1">
    <property type="nucleotide sequence ID" value="XM_002118594.1"/>
</dbReference>
<dbReference type="AlphaFoldDB" id="B3SEG1"/>
<evidence type="ECO:0000313" key="1">
    <source>
        <dbReference type="EMBL" id="EDV18884.1"/>
    </source>
</evidence>
<name>B3SEG1_TRIAD</name>
<gene>
    <name evidence="1" type="ORF">TRIADDRAFT_62651</name>
</gene>
<proteinExistence type="predicted"/>
<keyword evidence="2" id="KW-1185">Reference proteome</keyword>
<organism evidence="1 2">
    <name type="scientific">Trichoplax adhaerens</name>
    <name type="common">Trichoplax reptans</name>
    <dbReference type="NCBI Taxonomy" id="10228"/>
    <lineage>
        <taxon>Eukaryota</taxon>
        <taxon>Metazoa</taxon>
        <taxon>Placozoa</taxon>
        <taxon>Uniplacotomia</taxon>
        <taxon>Trichoplacea</taxon>
        <taxon>Trichoplacidae</taxon>
        <taxon>Trichoplax</taxon>
    </lineage>
</organism>
<dbReference type="EMBL" id="DS985477">
    <property type="protein sequence ID" value="EDV18884.1"/>
    <property type="molecule type" value="Genomic_DNA"/>
</dbReference>
<evidence type="ECO:0000313" key="2">
    <source>
        <dbReference type="Proteomes" id="UP000009022"/>
    </source>
</evidence>
<dbReference type="PhylomeDB" id="B3SEG1"/>
<dbReference type="InParanoid" id="B3SEG1"/>
<protein>
    <submittedName>
        <fullName evidence="1">Uncharacterized protein</fullName>
    </submittedName>
</protein>
<dbReference type="Proteomes" id="UP000009022">
    <property type="component" value="Unassembled WGS sequence"/>
</dbReference>
<accession>B3SEG1</accession>
<reference evidence="1 2" key="1">
    <citation type="journal article" date="2008" name="Nature">
        <title>The Trichoplax genome and the nature of placozoans.</title>
        <authorList>
            <person name="Srivastava M."/>
            <person name="Begovic E."/>
            <person name="Chapman J."/>
            <person name="Putnam N.H."/>
            <person name="Hellsten U."/>
            <person name="Kawashima T."/>
            <person name="Kuo A."/>
            <person name="Mitros T."/>
            <person name="Salamov A."/>
            <person name="Carpenter M.L."/>
            <person name="Signorovitch A.Y."/>
            <person name="Moreno M.A."/>
            <person name="Kamm K."/>
            <person name="Grimwood J."/>
            <person name="Schmutz J."/>
            <person name="Shapiro H."/>
            <person name="Grigoriev I.V."/>
            <person name="Buss L.W."/>
            <person name="Schierwater B."/>
            <person name="Dellaporta S.L."/>
            <person name="Rokhsar D.S."/>
        </authorList>
    </citation>
    <scope>NUCLEOTIDE SEQUENCE [LARGE SCALE GENOMIC DNA]</scope>
    <source>
        <strain evidence="1 2">Grell-BS-1999</strain>
    </source>
</reference>
<dbReference type="CTD" id="6759844"/>
<dbReference type="GeneID" id="6759844"/>
<sequence length="568" mass="61780">MGEITSSIKNEASISSTFEDIRISSSSIAVLEFLSDIGNTSVAESRSALHTWHEHSSNVVDTPSIFYMTGSSIPASTDNSLTSWLPSDSLASISYVDSVSSTLGDSYNVGSASLIASISSDGAISRSIENLNSFVSLSVIPSESYIPSLSSSTNARQNISNSILLNLHESSNDISFQISKSSSVKSALFLFIESSSCKDKLITSGEWFNPSSIGQLNFYSSDYFKWDTTSDNMQSSTIQNLNLGIPQQTQIGLESLYSSKQYDGSSSAYDSSIENEYPAFMIEDDAINASLTSNASVSATLPFSKNNWIEFFKPNSVLGSFALSTSISTSKNNPSWIKSSLEHHINASKLMLQSIESANLLTSSIVLPSIHPISATIASQAIQIDNILDYIYNAEKIDSAHCNYIVNAVRHLSTELSGNKAESYIDGLSIMSNKLILNDTTIDIKRNILENALKATTQMNIINEIGNRIALTLPIGASFSVSYCKEACSNLTIQVQNGTEFRKTGYRIAYNSSRTEKVAIQLSNDAFNSGIWLCKIHLCARVVVGKDKHFISLASKVNRRVTKIKVID</sequence>
<dbReference type="KEGG" id="tad:TRIADDRAFT_62651"/>